<organism evidence="3 4">
    <name type="scientific">Fusarium albosuccineum</name>
    <dbReference type="NCBI Taxonomy" id="1237068"/>
    <lineage>
        <taxon>Eukaryota</taxon>
        <taxon>Fungi</taxon>
        <taxon>Dikarya</taxon>
        <taxon>Ascomycota</taxon>
        <taxon>Pezizomycotina</taxon>
        <taxon>Sordariomycetes</taxon>
        <taxon>Hypocreomycetidae</taxon>
        <taxon>Hypocreales</taxon>
        <taxon>Nectriaceae</taxon>
        <taxon>Fusarium</taxon>
        <taxon>Fusarium decemcellulare species complex</taxon>
    </lineage>
</organism>
<evidence type="ECO:0000313" key="3">
    <source>
        <dbReference type="EMBL" id="KAF4466702.1"/>
    </source>
</evidence>
<dbReference type="EMBL" id="JAADYS010000834">
    <property type="protein sequence ID" value="KAF4466702.1"/>
    <property type="molecule type" value="Genomic_DNA"/>
</dbReference>
<keyword evidence="4" id="KW-1185">Reference proteome</keyword>
<evidence type="ECO:0000313" key="4">
    <source>
        <dbReference type="Proteomes" id="UP000554235"/>
    </source>
</evidence>
<dbReference type="Pfam" id="PF13489">
    <property type="entry name" value="Methyltransf_23"/>
    <property type="match status" value="1"/>
</dbReference>
<reference evidence="3 4" key="1">
    <citation type="submission" date="2020-01" db="EMBL/GenBank/DDBJ databases">
        <title>Identification and distribution of gene clusters putatively required for synthesis of sphingolipid metabolism inhibitors in phylogenetically diverse species of the filamentous fungus Fusarium.</title>
        <authorList>
            <person name="Kim H.-S."/>
            <person name="Busman M."/>
            <person name="Brown D.W."/>
            <person name="Divon H."/>
            <person name="Uhlig S."/>
            <person name="Proctor R.H."/>
        </authorList>
    </citation>
    <scope>NUCLEOTIDE SEQUENCE [LARGE SCALE GENOMIC DNA]</scope>
    <source>
        <strain evidence="3 4">NRRL 20459</strain>
    </source>
</reference>
<feature type="region of interest" description="Disordered" evidence="2">
    <location>
        <begin position="1"/>
        <end position="49"/>
    </location>
</feature>
<dbReference type="SUPFAM" id="SSF53335">
    <property type="entry name" value="S-adenosyl-L-methionine-dependent methyltransferases"/>
    <property type="match status" value="1"/>
</dbReference>
<proteinExistence type="inferred from homology"/>
<dbReference type="GO" id="GO:0032259">
    <property type="term" value="P:methylation"/>
    <property type="evidence" value="ECO:0007669"/>
    <property type="project" value="UniProtKB-KW"/>
</dbReference>
<dbReference type="Gene3D" id="3.40.50.150">
    <property type="entry name" value="Vaccinia Virus protein VP39"/>
    <property type="match status" value="1"/>
</dbReference>
<name>A0A8H4LC46_9HYPO</name>
<feature type="compositionally biased region" description="Low complexity" evidence="2">
    <location>
        <begin position="1"/>
        <end position="12"/>
    </location>
</feature>
<evidence type="ECO:0000256" key="1">
    <source>
        <dbReference type="ARBA" id="ARBA00038158"/>
    </source>
</evidence>
<keyword evidence="3" id="KW-0489">Methyltransferase</keyword>
<comment type="caution">
    <text evidence="3">The sequence shown here is derived from an EMBL/GenBank/DDBJ whole genome shotgun (WGS) entry which is preliminary data.</text>
</comment>
<dbReference type="PANTHER" id="PTHR43591">
    <property type="entry name" value="METHYLTRANSFERASE"/>
    <property type="match status" value="1"/>
</dbReference>
<protein>
    <submittedName>
        <fullName evidence="3">Methyltransferase</fullName>
    </submittedName>
</protein>
<dbReference type="OrthoDB" id="2013972at2759"/>
<feature type="compositionally biased region" description="Acidic residues" evidence="2">
    <location>
        <begin position="29"/>
        <end position="41"/>
    </location>
</feature>
<dbReference type="InterPro" id="IPR029063">
    <property type="entry name" value="SAM-dependent_MTases_sf"/>
</dbReference>
<dbReference type="PANTHER" id="PTHR43591:SF10">
    <property type="entry name" value="ABC TRANSMEMBRANE TYPE-1 DOMAIN-CONTAINING PROTEIN-RELATED"/>
    <property type="match status" value="1"/>
</dbReference>
<comment type="similarity">
    <text evidence="1">Belongs to the methyltransferase superfamily. LaeA methyltransferase family.</text>
</comment>
<accession>A0A8H4LC46</accession>
<dbReference type="CDD" id="cd02440">
    <property type="entry name" value="AdoMet_MTases"/>
    <property type="match status" value="1"/>
</dbReference>
<evidence type="ECO:0000256" key="2">
    <source>
        <dbReference type="SAM" id="MobiDB-lite"/>
    </source>
</evidence>
<gene>
    <name evidence="3" type="ORF">FALBO_6410</name>
</gene>
<sequence>MSGRSSPSKSPSGSPPAIDPDPQVGRENDDGDGDSGVDEGSETTSTASISSSILNYRRLHGRTYENMQSTEYWAPNDDQQNEGLDLIHNALLMTLDNKLFFAPIGDHPKRVLDVGTGTGIWAIDFGDQFPETEVVGTDLSPIQPAWVPPNVEFVIDDCMLDWTWPEDHFDFVHIRALYGSIPDWQDLYRKAYAHPKPGGWIQDLEMEVRIESDHVEFGEDHIFNRWAELFYEGGEKMGRSFAVCQGHTMRDNLEAAGFVDIVEKKVKAPIHSWPKDPKLRQAGVLFQLALDESVEGFGLFMLTQVLGWQREEVLVLVSQFRREMKRKSNCSWCQTTIVYGRKPLEGEQPA</sequence>
<keyword evidence="3" id="KW-0808">Transferase</keyword>
<dbReference type="Proteomes" id="UP000554235">
    <property type="component" value="Unassembled WGS sequence"/>
</dbReference>
<dbReference type="AlphaFoldDB" id="A0A8H4LC46"/>
<dbReference type="GO" id="GO:0008168">
    <property type="term" value="F:methyltransferase activity"/>
    <property type="evidence" value="ECO:0007669"/>
    <property type="project" value="UniProtKB-KW"/>
</dbReference>